<keyword evidence="4" id="KW-1185">Reference proteome</keyword>
<evidence type="ECO:0000313" key="3">
    <source>
        <dbReference type="EMBL" id="ORC36282.1"/>
    </source>
</evidence>
<name>A0A1Y1RZM3_9SPIO</name>
<feature type="signal peptide" evidence="1">
    <location>
        <begin position="1"/>
        <end position="30"/>
    </location>
</feature>
<sequence length="345" mass="36007">MNGIKRTGKTGTAGYFVLIMLVLTLLSACADTGATGGDTGGLAASAAPYIMPEPGVHYLVSGSSLTVSIESPSRDAEIFFTLDGTEPAENSTRYVSPFLVDSSIVVRAVALEDGKRESPAAHATFVILETSQTSAPPLISPAGGLRHNPTSISISSATVDAKIYYTTDGSLPHGGSTLYEGPFTIDAPVQNVRAVAIKAGEERSLSSASFSFSASMPEILRRGQWEGYWDRSGSGSIPDGGIFAAAYYEAPARGTSLTAGSATGGAEIRFTVDGSIPEESSLLYNGRMMVWWDGNPGNLRIGGNLVTGPITSSTGMKIRVFREGYEPSPVHTMGFTTAAPTPAPY</sequence>
<dbReference type="EMBL" id="MWQY01000006">
    <property type="protein sequence ID" value="ORC36282.1"/>
    <property type="molecule type" value="Genomic_DNA"/>
</dbReference>
<proteinExistence type="predicted"/>
<evidence type="ECO:0000259" key="2">
    <source>
        <dbReference type="Pfam" id="PF13290"/>
    </source>
</evidence>
<feature type="domain" description="GH29D-like beta-sandwich" evidence="2">
    <location>
        <begin position="64"/>
        <end position="118"/>
    </location>
</feature>
<feature type="chain" id="PRO_5013231462" description="GH29D-like beta-sandwich domain-containing protein" evidence="1">
    <location>
        <begin position="31"/>
        <end position="345"/>
    </location>
</feature>
<dbReference type="Pfam" id="PF13290">
    <property type="entry name" value="CHB_HEX_C_1"/>
    <property type="match status" value="3"/>
</dbReference>
<comment type="caution">
    <text evidence="3">The sequence shown here is derived from an EMBL/GenBank/DDBJ whole genome shotgun (WGS) entry which is preliminary data.</text>
</comment>
<feature type="domain" description="GH29D-like beta-sandwich" evidence="2">
    <location>
        <begin position="141"/>
        <end position="204"/>
    </location>
</feature>
<dbReference type="STRING" id="1963862.B4O97_06750"/>
<dbReference type="AlphaFoldDB" id="A0A1Y1RZM3"/>
<reference evidence="3 4" key="1">
    <citation type="submission" date="2017-03" db="EMBL/GenBank/DDBJ databases">
        <title>Draft Genome sequence of Marispirochaeta sp. strain JC444.</title>
        <authorList>
            <person name="Shivani Y."/>
            <person name="Subhash Y."/>
            <person name="Sasikala C."/>
            <person name="Ramana C."/>
        </authorList>
    </citation>
    <scope>NUCLEOTIDE SEQUENCE [LARGE SCALE GENOMIC DNA]</scope>
    <source>
        <strain evidence="3 4">JC444</strain>
    </source>
</reference>
<dbReference type="PROSITE" id="PS51257">
    <property type="entry name" value="PROKAR_LIPOPROTEIN"/>
    <property type="match status" value="1"/>
</dbReference>
<dbReference type="RefSeq" id="WP_083049433.1">
    <property type="nucleotide sequence ID" value="NZ_MWQY01000006.1"/>
</dbReference>
<dbReference type="Proteomes" id="UP000192343">
    <property type="component" value="Unassembled WGS sequence"/>
</dbReference>
<organism evidence="3 4">
    <name type="scientific">Marispirochaeta aestuarii</name>
    <dbReference type="NCBI Taxonomy" id="1963862"/>
    <lineage>
        <taxon>Bacteria</taxon>
        <taxon>Pseudomonadati</taxon>
        <taxon>Spirochaetota</taxon>
        <taxon>Spirochaetia</taxon>
        <taxon>Spirochaetales</taxon>
        <taxon>Spirochaetaceae</taxon>
        <taxon>Marispirochaeta</taxon>
    </lineage>
</organism>
<accession>A0A1Y1RZM3</accession>
<dbReference type="OrthoDB" id="9812707at2"/>
<feature type="domain" description="GH29D-like beta-sandwich" evidence="2">
    <location>
        <begin position="254"/>
        <end position="332"/>
    </location>
</feature>
<protein>
    <recommendedName>
        <fullName evidence="2">GH29D-like beta-sandwich domain-containing protein</fullName>
    </recommendedName>
</protein>
<dbReference type="InterPro" id="IPR059177">
    <property type="entry name" value="GH29D-like_dom"/>
</dbReference>
<evidence type="ECO:0000256" key="1">
    <source>
        <dbReference type="SAM" id="SignalP"/>
    </source>
</evidence>
<gene>
    <name evidence="3" type="ORF">B4O97_06750</name>
</gene>
<keyword evidence="1" id="KW-0732">Signal</keyword>
<evidence type="ECO:0000313" key="4">
    <source>
        <dbReference type="Proteomes" id="UP000192343"/>
    </source>
</evidence>